<keyword evidence="3" id="KW-1185">Reference proteome</keyword>
<evidence type="ECO:0000313" key="3">
    <source>
        <dbReference type="Proteomes" id="UP001054821"/>
    </source>
</evidence>
<evidence type="ECO:0000313" key="2">
    <source>
        <dbReference type="EMBL" id="KAI5313395.1"/>
    </source>
</evidence>
<comment type="caution">
    <text evidence="2">The sequence shown here is derived from an EMBL/GenBank/DDBJ whole genome shotgun (WGS) entry which is preliminary data.</text>
</comment>
<dbReference type="AlphaFoldDB" id="A0AAD4UUT6"/>
<dbReference type="PANTHER" id="PTHR46148">
    <property type="entry name" value="CHROMO DOMAIN-CONTAINING PROTEIN"/>
    <property type="match status" value="1"/>
</dbReference>
<dbReference type="Gene3D" id="3.30.420.10">
    <property type="entry name" value="Ribonuclease H-like superfamily/Ribonuclease H"/>
    <property type="match status" value="1"/>
</dbReference>
<dbReference type="Pfam" id="PF24626">
    <property type="entry name" value="SH3_Tf2-1"/>
    <property type="match status" value="1"/>
</dbReference>
<dbReference type="InterPro" id="IPR036397">
    <property type="entry name" value="RNaseH_sf"/>
</dbReference>
<gene>
    <name evidence="2" type="ORF">L3X38_042569</name>
</gene>
<protein>
    <recommendedName>
        <fullName evidence="1">Tf2-1-like SH3-like domain-containing protein</fullName>
    </recommendedName>
</protein>
<dbReference type="Proteomes" id="UP001054821">
    <property type="component" value="Chromosome 8"/>
</dbReference>
<reference evidence="2 3" key="1">
    <citation type="journal article" date="2022" name="G3 (Bethesda)">
        <title>Whole-genome sequence and methylome profiling of the almond [Prunus dulcis (Mill.) D.A. Webb] cultivar 'Nonpareil'.</title>
        <authorList>
            <person name="D'Amico-Willman K.M."/>
            <person name="Ouma W.Z."/>
            <person name="Meulia T."/>
            <person name="Sideli G.M."/>
            <person name="Gradziel T.M."/>
            <person name="Fresnedo-Ramirez J."/>
        </authorList>
    </citation>
    <scope>NUCLEOTIDE SEQUENCE [LARGE SCALE GENOMIC DNA]</scope>
    <source>
        <strain evidence="2">Clone GOH B32 T37-40</strain>
    </source>
</reference>
<proteinExistence type="predicted"/>
<evidence type="ECO:0000259" key="1">
    <source>
        <dbReference type="Pfam" id="PF24626"/>
    </source>
</evidence>
<feature type="domain" description="Tf2-1-like SH3-like" evidence="1">
    <location>
        <begin position="102"/>
        <end position="166"/>
    </location>
</feature>
<dbReference type="InterPro" id="IPR056924">
    <property type="entry name" value="SH3_Tf2-1"/>
</dbReference>
<sequence>MLRACILDFHGTWEDHLTLAKFAYNNSFQSSIEMAPYEALYGRPCRSPLCWAEVSETLLLGPNLVQETTENIKTIKQHLLTAQCRQKNYVDRRTRPLKFNIGDHVFLKVSPRKGVTRFGKSGKLAPRFIGPFEVLQRIREVAYKLALPPQLSNVHNMFHVPMLQKYEPDPTPVLDWGELNIDEQLSFEEIPIQILDHKEQVLRTKTIPLIKILWLYGNTEEATWELEAEIKEKYPELFLHSGTFQNFEDEIYFMEGRL</sequence>
<name>A0AAD4UUT6_PRUDU</name>
<dbReference type="EMBL" id="JAJFAZ020000008">
    <property type="protein sequence ID" value="KAI5313395.1"/>
    <property type="molecule type" value="Genomic_DNA"/>
</dbReference>
<dbReference type="PANTHER" id="PTHR46148:SF60">
    <property type="entry name" value="CHROMO DOMAIN-CONTAINING PROTEIN"/>
    <property type="match status" value="1"/>
</dbReference>
<dbReference type="GO" id="GO:0003676">
    <property type="term" value="F:nucleic acid binding"/>
    <property type="evidence" value="ECO:0007669"/>
    <property type="project" value="InterPro"/>
</dbReference>
<organism evidence="2 3">
    <name type="scientific">Prunus dulcis</name>
    <name type="common">Almond</name>
    <name type="synonym">Amygdalus dulcis</name>
    <dbReference type="NCBI Taxonomy" id="3755"/>
    <lineage>
        <taxon>Eukaryota</taxon>
        <taxon>Viridiplantae</taxon>
        <taxon>Streptophyta</taxon>
        <taxon>Embryophyta</taxon>
        <taxon>Tracheophyta</taxon>
        <taxon>Spermatophyta</taxon>
        <taxon>Magnoliopsida</taxon>
        <taxon>eudicotyledons</taxon>
        <taxon>Gunneridae</taxon>
        <taxon>Pentapetalae</taxon>
        <taxon>rosids</taxon>
        <taxon>fabids</taxon>
        <taxon>Rosales</taxon>
        <taxon>Rosaceae</taxon>
        <taxon>Amygdaloideae</taxon>
        <taxon>Amygdaleae</taxon>
        <taxon>Prunus</taxon>
    </lineage>
</organism>
<accession>A0AAD4UUT6</accession>